<dbReference type="Proteomes" id="UP001410394">
    <property type="component" value="Unassembled WGS sequence"/>
</dbReference>
<dbReference type="InterPro" id="IPR022064">
    <property type="entry name" value="DUF3619"/>
</dbReference>
<dbReference type="EMBL" id="JBDIVE010000009">
    <property type="protein sequence ID" value="MEN3069966.1"/>
    <property type="molecule type" value="Genomic_DNA"/>
</dbReference>
<proteinExistence type="predicted"/>
<protein>
    <submittedName>
        <fullName evidence="1">DUF3619 family protein</fullName>
    </submittedName>
</protein>
<comment type="caution">
    <text evidence="1">The sequence shown here is derived from an EMBL/GenBank/DDBJ whole genome shotgun (WGS) entry which is preliminary data.</text>
</comment>
<gene>
    <name evidence="1" type="ORF">ABDB84_15900</name>
</gene>
<name>A0ABU9Z1L6_9RHOO</name>
<dbReference type="RefSeq" id="WP_345920738.1">
    <property type="nucleotide sequence ID" value="NZ_JBDIVE010000009.1"/>
</dbReference>
<evidence type="ECO:0000313" key="2">
    <source>
        <dbReference type="Proteomes" id="UP001410394"/>
    </source>
</evidence>
<evidence type="ECO:0000313" key="1">
    <source>
        <dbReference type="EMBL" id="MEN3069966.1"/>
    </source>
</evidence>
<dbReference type="Pfam" id="PF12279">
    <property type="entry name" value="DUF3619"/>
    <property type="match status" value="1"/>
</dbReference>
<accession>A0ABU9Z1L6</accession>
<organism evidence="1 2">
    <name type="scientific">Uliginosibacterium sediminicola</name>
    <dbReference type="NCBI Taxonomy" id="2024550"/>
    <lineage>
        <taxon>Bacteria</taxon>
        <taxon>Pseudomonadati</taxon>
        <taxon>Pseudomonadota</taxon>
        <taxon>Betaproteobacteria</taxon>
        <taxon>Rhodocyclales</taxon>
        <taxon>Zoogloeaceae</taxon>
        <taxon>Uliginosibacterium</taxon>
    </lineage>
</organism>
<sequence length="133" mass="14635">MSTYFEPDNQEELLFAHKLRNKLNAASATLDKDTAERLFAARQAALARHTNTAGVLSLAGFGRNAMNFGADYLRPMLAALALLAFIFCGDYFGSIEHISELEEVDSGLLADDLPINAYLDRGFDTWLSSSAQR</sequence>
<keyword evidence="2" id="KW-1185">Reference proteome</keyword>
<reference evidence="1 2" key="1">
    <citation type="journal article" date="2018" name="Int. J. Syst. Evol. Microbiol.">
        <title>Uliginosibacterium sediminicola sp. nov., isolated from freshwater sediment.</title>
        <authorList>
            <person name="Hwang W.M."/>
            <person name="Kim S.M."/>
            <person name="Kang K."/>
            <person name="Ahn T.Y."/>
        </authorList>
    </citation>
    <scope>NUCLEOTIDE SEQUENCE [LARGE SCALE GENOMIC DNA]</scope>
    <source>
        <strain evidence="1 2">M1-21</strain>
    </source>
</reference>